<dbReference type="InterPro" id="IPR058245">
    <property type="entry name" value="NreC/VraR/RcsB-like_REC"/>
</dbReference>
<dbReference type="GO" id="GO:0003677">
    <property type="term" value="F:DNA binding"/>
    <property type="evidence" value="ECO:0007669"/>
    <property type="project" value="UniProtKB-KW"/>
</dbReference>
<dbReference type="CDD" id="cd17535">
    <property type="entry name" value="REC_NarL-like"/>
    <property type="match status" value="1"/>
</dbReference>
<evidence type="ECO:0000259" key="4">
    <source>
        <dbReference type="PROSITE" id="PS50043"/>
    </source>
</evidence>
<dbReference type="SMART" id="SM00421">
    <property type="entry name" value="HTH_LUXR"/>
    <property type="match status" value="1"/>
</dbReference>
<keyword evidence="7" id="KW-1185">Reference proteome</keyword>
<dbReference type="OrthoDB" id="9796655at2"/>
<protein>
    <submittedName>
        <fullName evidence="6">Transcriptional regulator</fullName>
    </submittedName>
</protein>
<dbReference type="AlphaFoldDB" id="A0A0M0I0J2"/>
<dbReference type="Proteomes" id="UP000037530">
    <property type="component" value="Unassembled WGS sequence"/>
</dbReference>
<proteinExistence type="predicted"/>
<feature type="modified residue" description="4-aspartylphosphate" evidence="3">
    <location>
        <position position="54"/>
    </location>
</feature>
<dbReference type="SMART" id="SM00448">
    <property type="entry name" value="REC"/>
    <property type="match status" value="1"/>
</dbReference>
<dbReference type="SUPFAM" id="SSF46894">
    <property type="entry name" value="C-terminal effector domain of the bipartite response regulators"/>
    <property type="match status" value="1"/>
</dbReference>
<dbReference type="RefSeq" id="WP_053409143.1">
    <property type="nucleotide sequence ID" value="NZ_DAIPHI010000212.1"/>
</dbReference>
<dbReference type="InterPro" id="IPR039420">
    <property type="entry name" value="WalR-like"/>
</dbReference>
<feature type="domain" description="HTH luxR-type" evidence="4">
    <location>
        <begin position="139"/>
        <end position="204"/>
    </location>
</feature>
<evidence type="ECO:0000259" key="5">
    <source>
        <dbReference type="PROSITE" id="PS50110"/>
    </source>
</evidence>
<comment type="caution">
    <text evidence="6">The sequence shown here is derived from an EMBL/GenBank/DDBJ whole genome shotgun (WGS) entry which is preliminary data.</text>
</comment>
<sequence>MISVALVDDHIVVRSGFVQLLSVEPDIHIHSEFSNAKEAYRVLSVSNIDVAVIDISMPDESGLVLLEKLRQCQPNFKAIILSIYDSASFVSKAIEAGACGYLSKRCGPGELVTAIRTVAEGNRYLCADALVNLSNASVETHVLQELTKREREVFDYLIRGKDAKEIGAELCISHKTIHVHRSNILSKLNVANNVDLIRFALHHKLLNDEPV</sequence>
<dbReference type="STRING" id="171383.AKJ31_10965"/>
<evidence type="ECO:0000256" key="3">
    <source>
        <dbReference type="PROSITE-ProRule" id="PRU00169"/>
    </source>
</evidence>
<dbReference type="InterPro" id="IPR001789">
    <property type="entry name" value="Sig_transdc_resp-reg_receiver"/>
</dbReference>
<dbReference type="SUPFAM" id="SSF52172">
    <property type="entry name" value="CheY-like"/>
    <property type="match status" value="1"/>
</dbReference>
<dbReference type="Gene3D" id="3.40.50.2300">
    <property type="match status" value="1"/>
</dbReference>
<dbReference type="PROSITE" id="PS50043">
    <property type="entry name" value="HTH_LUXR_2"/>
    <property type="match status" value="1"/>
</dbReference>
<dbReference type="PANTHER" id="PTHR43214">
    <property type="entry name" value="TWO-COMPONENT RESPONSE REGULATOR"/>
    <property type="match status" value="1"/>
</dbReference>
<organism evidence="6 7">
    <name type="scientific">Vibrio hepatarius</name>
    <dbReference type="NCBI Taxonomy" id="171383"/>
    <lineage>
        <taxon>Bacteria</taxon>
        <taxon>Pseudomonadati</taxon>
        <taxon>Pseudomonadota</taxon>
        <taxon>Gammaproteobacteria</taxon>
        <taxon>Vibrionales</taxon>
        <taxon>Vibrionaceae</taxon>
        <taxon>Vibrio</taxon>
        <taxon>Vibrio oreintalis group</taxon>
    </lineage>
</organism>
<dbReference type="Pfam" id="PF00072">
    <property type="entry name" value="Response_reg"/>
    <property type="match status" value="1"/>
</dbReference>
<dbReference type="PRINTS" id="PR00038">
    <property type="entry name" value="HTHLUXR"/>
</dbReference>
<dbReference type="PATRIC" id="fig|171383.3.peg.2238"/>
<reference evidence="7" key="1">
    <citation type="submission" date="2015-08" db="EMBL/GenBank/DDBJ databases">
        <title>Vibrio galatheae sp. nov., a novel member of the Vibrionaceae family isolated from the Solomon Islands.</title>
        <authorList>
            <person name="Giubergia S."/>
            <person name="Machado H."/>
            <person name="Mateiu R.V."/>
            <person name="Gram L."/>
        </authorList>
    </citation>
    <scope>NUCLEOTIDE SEQUENCE [LARGE SCALE GENOMIC DNA]</scope>
    <source>
        <strain evidence="7">DSM 19134</strain>
    </source>
</reference>
<dbReference type="GO" id="GO:0006355">
    <property type="term" value="P:regulation of DNA-templated transcription"/>
    <property type="evidence" value="ECO:0007669"/>
    <property type="project" value="InterPro"/>
</dbReference>
<evidence type="ECO:0000256" key="2">
    <source>
        <dbReference type="ARBA" id="ARBA00023125"/>
    </source>
</evidence>
<dbReference type="PROSITE" id="PS00622">
    <property type="entry name" value="HTH_LUXR_1"/>
    <property type="match status" value="1"/>
</dbReference>
<feature type="domain" description="Response regulatory" evidence="5">
    <location>
        <begin position="3"/>
        <end position="119"/>
    </location>
</feature>
<evidence type="ECO:0000256" key="1">
    <source>
        <dbReference type="ARBA" id="ARBA00022553"/>
    </source>
</evidence>
<gene>
    <name evidence="6" type="ORF">AKJ31_10965</name>
</gene>
<accession>A0A0M0I0J2</accession>
<dbReference type="PANTHER" id="PTHR43214:SF43">
    <property type="entry name" value="TWO-COMPONENT RESPONSE REGULATOR"/>
    <property type="match status" value="1"/>
</dbReference>
<dbReference type="Pfam" id="PF00196">
    <property type="entry name" value="GerE"/>
    <property type="match status" value="1"/>
</dbReference>
<dbReference type="InterPro" id="IPR011006">
    <property type="entry name" value="CheY-like_superfamily"/>
</dbReference>
<dbReference type="PROSITE" id="PS50110">
    <property type="entry name" value="RESPONSE_REGULATORY"/>
    <property type="match status" value="1"/>
</dbReference>
<keyword evidence="1 3" id="KW-0597">Phosphoprotein</keyword>
<keyword evidence="2" id="KW-0238">DNA-binding</keyword>
<evidence type="ECO:0000313" key="6">
    <source>
        <dbReference type="EMBL" id="KOO07408.1"/>
    </source>
</evidence>
<dbReference type="GO" id="GO:0000160">
    <property type="term" value="P:phosphorelay signal transduction system"/>
    <property type="evidence" value="ECO:0007669"/>
    <property type="project" value="InterPro"/>
</dbReference>
<dbReference type="EMBL" id="LHPI01000009">
    <property type="protein sequence ID" value="KOO07408.1"/>
    <property type="molecule type" value="Genomic_DNA"/>
</dbReference>
<dbReference type="InterPro" id="IPR016032">
    <property type="entry name" value="Sig_transdc_resp-reg_C-effctor"/>
</dbReference>
<name>A0A0M0I0J2_9VIBR</name>
<dbReference type="CDD" id="cd06170">
    <property type="entry name" value="LuxR_C_like"/>
    <property type="match status" value="1"/>
</dbReference>
<dbReference type="InterPro" id="IPR000792">
    <property type="entry name" value="Tscrpt_reg_LuxR_C"/>
</dbReference>
<evidence type="ECO:0000313" key="7">
    <source>
        <dbReference type="Proteomes" id="UP000037530"/>
    </source>
</evidence>